<dbReference type="Gene3D" id="2.60.120.200">
    <property type="match status" value="1"/>
</dbReference>
<proteinExistence type="predicted"/>
<accession>A0A350P509</accession>
<evidence type="ECO:0000313" key="1">
    <source>
        <dbReference type="EMBL" id="HAW76376.1"/>
    </source>
</evidence>
<dbReference type="AlphaFoldDB" id="A0A350P509"/>
<gene>
    <name evidence="1" type="ORF">DCW74_11665</name>
</gene>
<sequence>MAVTIYKDSNANAIFIEDSNGAQFLNSLQATSDGLTCTVHDLARDIEIISTAQYDDFLDEAGNLYGNNATEVCNALNAIFVASGTPLTNIPEITSSLTATIVAGETLNYELTANYGVGYEWDLTNVPGITTVDGNVRLLIGGSSLAEGTYNIPVKAINYNGEDSETIVLTVSTPPFANTKSVRFNNQDYLGANASLLSGVLGRTGNGSGASDAWTISFWFNPSTASQGQTIFYFGDNDVANSGYINIRYLGSTDKIRLQYGTNNNYVRFQSANVSLPANTWSHVLISYDGGTTGAASGSLNDYYSRFKVFFDGVNVISGGSWSHRNYGYTGSIDPDNLRVGRFNSGNYMRDNCKVDELAIWDSDQSANVSDIYNSGSPFDLSTLTSGPTHWWRMGDGDTYPNLEDNGSAANCTFVMYNMTSADIVSDVP</sequence>
<comment type="caution">
    <text evidence="1">The sequence shown here is derived from an EMBL/GenBank/DDBJ whole genome shotgun (WGS) entry which is preliminary data.</text>
</comment>
<dbReference type="SUPFAM" id="SSF49899">
    <property type="entry name" value="Concanavalin A-like lectins/glucanases"/>
    <property type="match status" value="1"/>
</dbReference>
<evidence type="ECO:0000313" key="2">
    <source>
        <dbReference type="Proteomes" id="UP000263517"/>
    </source>
</evidence>
<dbReference type="EMBL" id="DNAN01000415">
    <property type="protein sequence ID" value="HAW76376.1"/>
    <property type="molecule type" value="Genomic_DNA"/>
</dbReference>
<dbReference type="InterPro" id="IPR013320">
    <property type="entry name" value="ConA-like_dom_sf"/>
</dbReference>
<organism evidence="1 2">
    <name type="scientific">Alteromonas australica</name>
    <dbReference type="NCBI Taxonomy" id="589873"/>
    <lineage>
        <taxon>Bacteria</taxon>
        <taxon>Pseudomonadati</taxon>
        <taxon>Pseudomonadota</taxon>
        <taxon>Gammaproteobacteria</taxon>
        <taxon>Alteromonadales</taxon>
        <taxon>Alteromonadaceae</taxon>
        <taxon>Alteromonas/Salinimonas group</taxon>
        <taxon>Alteromonas</taxon>
    </lineage>
</organism>
<dbReference type="Gene3D" id="2.60.40.10">
    <property type="entry name" value="Immunoglobulins"/>
    <property type="match status" value="1"/>
</dbReference>
<dbReference type="Proteomes" id="UP000263517">
    <property type="component" value="Unassembled WGS sequence"/>
</dbReference>
<dbReference type="Pfam" id="PF13385">
    <property type="entry name" value="Laminin_G_3"/>
    <property type="match status" value="1"/>
</dbReference>
<protein>
    <recommendedName>
        <fullName evidence="3">LamG-like jellyroll fold domain-containing protein</fullName>
    </recommendedName>
</protein>
<evidence type="ECO:0008006" key="3">
    <source>
        <dbReference type="Google" id="ProtNLM"/>
    </source>
</evidence>
<reference evidence="1 2" key="1">
    <citation type="journal article" date="2018" name="Nat. Biotechnol.">
        <title>A standardized bacterial taxonomy based on genome phylogeny substantially revises the tree of life.</title>
        <authorList>
            <person name="Parks D.H."/>
            <person name="Chuvochina M."/>
            <person name="Waite D.W."/>
            <person name="Rinke C."/>
            <person name="Skarshewski A."/>
            <person name="Chaumeil P.A."/>
            <person name="Hugenholtz P."/>
        </authorList>
    </citation>
    <scope>NUCLEOTIDE SEQUENCE [LARGE SCALE GENOMIC DNA]</scope>
    <source>
        <strain evidence="1">UBA11978</strain>
    </source>
</reference>
<dbReference type="InterPro" id="IPR013783">
    <property type="entry name" value="Ig-like_fold"/>
</dbReference>
<name>A0A350P509_9ALTE</name>